<reference evidence="1" key="1">
    <citation type="submission" date="2022-06" db="EMBL/GenBank/DDBJ databases">
        <title>Alkalicoccobacillus porphyridii sp. nov., isolated from a marine red alga, Porphyridium purpureum and reclassification of Shouchella plakortidis and Shouchella gibsonii as Alkalicoccobacillus plakortidis comb. nov. and Alkalicoccobacillus gibsonii comb. nov.</title>
        <authorList>
            <person name="Kim K.H."/>
            <person name="Lee J.K."/>
            <person name="Han D.M."/>
            <person name="Baek J.H."/>
            <person name="Jeon C.O."/>
        </authorList>
    </citation>
    <scope>NUCLEOTIDE SEQUENCE</scope>
    <source>
        <strain evidence="1">DSM 19153</strain>
    </source>
</reference>
<dbReference type="Proteomes" id="UP001203665">
    <property type="component" value="Unassembled WGS sequence"/>
</dbReference>
<dbReference type="EMBL" id="JAMQJY010000001">
    <property type="protein sequence ID" value="MCM2676224.1"/>
    <property type="molecule type" value="Genomic_DNA"/>
</dbReference>
<keyword evidence="2" id="KW-1185">Reference proteome</keyword>
<evidence type="ECO:0000313" key="1">
    <source>
        <dbReference type="EMBL" id="MCM2676224.1"/>
    </source>
</evidence>
<accession>A0ABT0XK04</accession>
<gene>
    <name evidence="1" type="ORF">NDM98_12445</name>
</gene>
<evidence type="ECO:0000313" key="2">
    <source>
        <dbReference type="Proteomes" id="UP001203665"/>
    </source>
</evidence>
<proteinExistence type="predicted"/>
<organism evidence="1 2">
    <name type="scientific">Alkalicoccobacillus plakortidis</name>
    <dbReference type="NCBI Taxonomy" id="444060"/>
    <lineage>
        <taxon>Bacteria</taxon>
        <taxon>Bacillati</taxon>
        <taxon>Bacillota</taxon>
        <taxon>Bacilli</taxon>
        <taxon>Bacillales</taxon>
        <taxon>Bacillaceae</taxon>
        <taxon>Alkalicoccobacillus</taxon>
    </lineage>
</organism>
<protein>
    <submittedName>
        <fullName evidence="1">Uncharacterized protein</fullName>
    </submittedName>
</protein>
<sequence>MTTLATHTLSFEEAEPTIVTLEHTKSIEDSIQSDSKETELLTIDMQITEVVSRLSMAVKEEEKKELDQQFQELLQKKKRLI</sequence>
<name>A0ABT0XK04_9BACI</name>
<dbReference type="RefSeq" id="WP_251608059.1">
    <property type="nucleotide sequence ID" value="NZ_JAMQJY010000001.1"/>
</dbReference>
<comment type="caution">
    <text evidence="1">The sequence shown here is derived from an EMBL/GenBank/DDBJ whole genome shotgun (WGS) entry which is preliminary data.</text>
</comment>